<feature type="compositionally biased region" description="Polar residues" evidence="1">
    <location>
        <begin position="1"/>
        <end position="10"/>
    </location>
</feature>
<feature type="transmembrane region" description="Helical" evidence="2">
    <location>
        <begin position="130"/>
        <end position="157"/>
    </location>
</feature>
<sequence>MANSSRSIPPNRNLRDNAGHFQCPADSDCATAVSPSPSPDQAAIADYFRSPQFAETKVRRLSEDDRKIRSAARSRHAGFVRSWTMELSDERGLSIGVAFYGLAVCWMLMSMGIPYGVWILSGFDGQLFPIWVIFIQLTFAAPLACLTLISVTSALWCVSLLRRFLLAVAVLMPGTAMLAFGLAQLGWLDLAEAFAQTLYQILAYTVVSSSLVLPIQMWGRWSLSHARESPGVLPKLGTRSIMELTMIASLVFAIFMFVRGSELWYQILIVAAIALVSTIAITLIVVSHLLRPRTGRWLAILVSSGFAYAAMTLTSICVFASYDESIVWFNQNAQYTVIVIISILGTCLFMATAMVGQWWLRGCGWQCISPHRAQHSGALEVDFAFPVSDTDPIQRTVAS</sequence>
<feature type="region of interest" description="Disordered" evidence="1">
    <location>
        <begin position="1"/>
        <end position="20"/>
    </location>
</feature>
<keyword evidence="2" id="KW-0812">Transmembrane</keyword>
<feature type="transmembrane region" description="Helical" evidence="2">
    <location>
        <begin position="240"/>
        <end position="258"/>
    </location>
</feature>
<evidence type="ECO:0000256" key="2">
    <source>
        <dbReference type="SAM" id="Phobius"/>
    </source>
</evidence>
<feature type="transmembrane region" description="Helical" evidence="2">
    <location>
        <begin position="164"/>
        <end position="187"/>
    </location>
</feature>
<keyword evidence="2" id="KW-0472">Membrane</keyword>
<feature type="transmembrane region" description="Helical" evidence="2">
    <location>
        <begin position="199"/>
        <end position="219"/>
    </location>
</feature>
<dbReference type="Proteomes" id="UP000318538">
    <property type="component" value="Chromosome"/>
</dbReference>
<dbReference type="OrthoDB" id="265966at2"/>
<name>A0A517NDP6_9BACT</name>
<feature type="transmembrane region" description="Helical" evidence="2">
    <location>
        <begin position="334"/>
        <end position="360"/>
    </location>
</feature>
<dbReference type="AlphaFoldDB" id="A0A517NDP6"/>
<dbReference type="RefSeq" id="WP_145171266.1">
    <property type="nucleotide sequence ID" value="NZ_CP036525.1"/>
</dbReference>
<dbReference type="EMBL" id="CP036525">
    <property type="protein sequence ID" value="QDT05249.1"/>
    <property type="molecule type" value="Genomic_DNA"/>
</dbReference>
<keyword evidence="2" id="KW-1133">Transmembrane helix</keyword>
<proteinExistence type="predicted"/>
<evidence type="ECO:0000313" key="3">
    <source>
        <dbReference type="EMBL" id="QDT05249.1"/>
    </source>
</evidence>
<evidence type="ECO:0000313" key="4">
    <source>
        <dbReference type="Proteomes" id="UP000318538"/>
    </source>
</evidence>
<feature type="transmembrane region" description="Helical" evidence="2">
    <location>
        <begin position="264"/>
        <end position="286"/>
    </location>
</feature>
<reference evidence="3 4" key="1">
    <citation type="submission" date="2019-02" db="EMBL/GenBank/DDBJ databases">
        <title>Deep-cultivation of Planctomycetes and their phenomic and genomic characterization uncovers novel biology.</title>
        <authorList>
            <person name="Wiegand S."/>
            <person name="Jogler M."/>
            <person name="Boedeker C."/>
            <person name="Pinto D."/>
            <person name="Vollmers J."/>
            <person name="Rivas-Marin E."/>
            <person name="Kohn T."/>
            <person name="Peeters S.H."/>
            <person name="Heuer A."/>
            <person name="Rast P."/>
            <person name="Oberbeckmann S."/>
            <person name="Bunk B."/>
            <person name="Jeske O."/>
            <person name="Meyerdierks A."/>
            <person name="Storesund J.E."/>
            <person name="Kallscheuer N."/>
            <person name="Luecker S."/>
            <person name="Lage O.M."/>
            <person name="Pohl T."/>
            <person name="Merkel B.J."/>
            <person name="Hornburger P."/>
            <person name="Mueller R.-W."/>
            <person name="Bruemmer F."/>
            <person name="Labrenz M."/>
            <person name="Spormann A.M."/>
            <person name="Op den Camp H."/>
            <person name="Overmann J."/>
            <person name="Amann R."/>
            <person name="Jetten M.S.M."/>
            <person name="Mascher T."/>
            <person name="Medema M.H."/>
            <person name="Devos D.P."/>
            <person name="Kaster A.-K."/>
            <person name="Ovreas L."/>
            <person name="Rohde M."/>
            <person name="Galperin M.Y."/>
            <person name="Jogler C."/>
        </authorList>
    </citation>
    <scope>NUCLEOTIDE SEQUENCE [LARGE SCALE GENOMIC DNA]</scope>
    <source>
        <strain evidence="3 4">K22_7</strain>
    </source>
</reference>
<keyword evidence="4" id="KW-1185">Reference proteome</keyword>
<dbReference type="KEGG" id="rlc:K227x_36490"/>
<accession>A0A517NDP6</accession>
<feature type="transmembrane region" description="Helical" evidence="2">
    <location>
        <begin position="97"/>
        <end position="118"/>
    </location>
</feature>
<organism evidence="3 4">
    <name type="scientific">Rubripirellula lacrimiformis</name>
    <dbReference type="NCBI Taxonomy" id="1930273"/>
    <lineage>
        <taxon>Bacteria</taxon>
        <taxon>Pseudomonadati</taxon>
        <taxon>Planctomycetota</taxon>
        <taxon>Planctomycetia</taxon>
        <taxon>Pirellulales</taxon>
        <taxon>Pirellulaceae</taxon>
        <taxon>Rubripirellula</taxon>
    </lineage>
</organism>
<evidence type="ECO:0000256" key="1">
    <source>
        <dbReference type="SAM" id="MobiDB-lite"/>
    </source>
</evidence>
<protein>
    <submittedName>
        <fullName evidence="3">Uncharacterized protein</fullName>
    </submittedName>
</protein>
<gene>
    <name evidence="3" type="ORF">K227x_36490</name>
</gene>
<feature type="transmembrane region" description="Helical" evidence="2">
    <location>
        <begin position="298"/>
        <end position="322"/>
    </location>
</feature>